<dbReference type="CDD" id="cd00158">
    <property type="entry name" value="RHOD"/>
    <property type="match status" value="1"/>
</dbReference>
<organism evidence="2 3">
    <name type="scientific">Actinomadura harenae</name>
    <dbReference type="NCBI Taxonomy" id="2483351"/>
    <lineage>
        <taxon>Bacteria</taxon>
        <taxon>Bacillati</taxon>
        <taxon>Actinomycetota</taxon>
        <taxon>Actinomycetes</taxon>
        <taxon>Streptosporangiales</taxon>
        <taxon>Thermomonosporaceae</taxon>
        <taxon>Actinomadura</taxon>
    </lineage>
</organism>
<evidence type="ECO:0000313" key="3">
    <source>
        <dbReference type="Proteomes" id="UP000282674"/>
    </source>
</evidence>
<dbReference type="AlphaFoldDB" id="A0A3M2LY56"/>
<dbReference type="PANTHER" id="PTHR43031:SF1">
    <property type="entry name" value="PYRIDINE NUCLEOTIDE-DISULPHIDE OXIDOREDUCTASE"/>
    <property type="match status" value="1"/>
</dbReference>
<gene>
    <name evidence="2" type="ORF">EBO15_20195</name>
</gene>
<protein>
    <submittedName>
        <fullName evidence="2">Rhodanese-like domain-containing protein</fullName>
    </submittedName>
</protein>
<dbReference type="Gene3D" id="3.40.250.10">
    <property type="entry name" value="Rhodanese-like domain"/>
    <property type="match status" value="1"/>
</dbReference>
<accession>A0A3M2LY56</accession>
<dbReference type="SUPFAM" id="SSF52821">
    <property type="entry name" value="Rhodanese/Cell cycle control phosphatase"/>
    <property type="match status" value="1"/>
</dbReference>
<evidence type="ECO:0000313" key="2">
    <source>
        <dbReference type="EMBL" id="RMI42339.1"/>
    </source>
</evidence>
<dbReference type="InterPro" id="IPR001763">
    <property type="entry name" value="Rhodanese-like_dom"/>
</dbReference>
<feature type="domain" description="Rhodanese" evidence="1">
    <location>
        <begin position="24"/>
        <end position="113"/>
    </location>
</feature>
<dbReference type="InterPro" id="IPR050229">
    <property type="entry name" value="GlpE_sulfurtransferase"/>
</dbReference>
<sequence length="122" mass="12403">MFNKLFGASGGARISAREAHRRATDGEAVLLDVREAAEWKAGHAPGAVHLPLGNIAAGAQLPAAARNRTVMVICRSGGRSRQATGILAGRGVDAVDVTGGMQVWAREGLPVTGPGGRPGTVA</sequence>
<dbReference type="Pfam" id="PF00581">
    <property type="entry name" value="Rhodanese"/>
    <property type="match status" value="1"/>
</dbReference>
<proteinExistence type="predicted"/>
<dbReference type="InterPro" id="IPR036873">
    <property type="entry name" value="Rhodanese-like_dom_sf"/>
</dbReference>
<dbReference type="EMBL" id="RFFG01000034">
    <property type="protein sequence ID" value="RMI42339.1"/>
    <property type="molecule type" value="Genomic_DNA"/>
</dbReference>
<reference evidence="2 3" key="1">
    <citation type="submission" date="2018-10" db="EMBL/GenBank/DDBJ databases">
        <title>Isolation from soil.</title>
        <authorList>
            <person name="Hu J."/>
        </authorList>
    </citation>
    <scope>NUCLEOTIDE SEQUENCE [LARGE SCALE GENOMIC DNA]</scope>
    <source>
        <strain evidence="2 3">NEAU-Ht49</strain>
    </source>
</reference>
<keyword evidence="3" id="KW-1185">Reference proteome</keyword>
<dbReference type="PANTHER" id="PTHR43031">
    <property type="entry name" value="FAD-DEPENDENT OXIDOREDUCTASE"/>
    <property type="match status" value="1"/>
</dbReference>
<dbReference type="Proteomes" id="UP000282674">
    <property type="component" value="Unassembled WGS sequence"/>
</dbReference>
<evidence type="ECO:0000259" key="1">
    <source>
        <dbReference type="PROSITE" id="PS50206"/>
    </source>
</evidence>
<comment type="caution">
    <text evidence="2">The sequence shown here is derived from an EMBL/GenBank/DDBJ whole genome shotgun (WGS) entry which is preliminary data.</text>
</comment>
<dbReference type="SMART" id="SM00450">
    <property type="entry name" value="RHOD"/>
    <property type="match status" value="1"/>
</dbReference>
<dbReference type="OrthoDB" id="9800872at2"/>
<name>A0A3M2LY56_9ACTN</name>
<dbReference type="PROSITE" id="PS50206">
    <property type="entry name" value="RHODANESE_3"/>
    <property type="match status" value="1"/>
</dbReference>